<dbReference type="Proteomes" id="UP000236728">
    <property type="component" value="Unassembled WGS sequence"/>
</dbReference>
<accession>A0A1H6BMU1</accession>
<sequence>MGFAMSWLAVKGVAPDLVLETLKLARNGEIDDFPAESAVSGKLLSTGWFVLAVNRGDHKLVRPGTLQQLSALGEVVACNIEEHVMMSTAEAWRNGVQVWSVIHDAQRGIANLETVGDLPDNFHTIKQECAAELERAGGEKSDTDFLFDIPVRLAQELTGFRYDAAGDDNTNFEVLVHVREIPSVAAQTLASPRPWWKFW</sequence>
<organism evidence="1 2">
    <name type="scientific">Bryocella elongata</name>
    <dbReference type="NCBI Taxonomy" id="863522"/>
    <lineage>
        <taxon>Bacteria</taxon>
        <taxon>Pseudomonadati</taxon>
        <taxon>Acidobacteriota</taxon>
        <taxon>Terriglobia</taxon>
        <taxon>Terriglobales</taxon>
        <taxon>Acidobacteriaceae</taxon>
        <taxon>Bryocella</taxon>
    </lineage>
</organism>
<proteinExistence type="predicted"/>
<gene>
    <name evidence="1" type="ORF">SAMN05421819_3862</name>
</gene>
<keyword evidence="2" id="KW-1185">Reference proteome</keyword>
<protein>
    <submittedName>
        <fullName evidence="1">Uncharacterized protein</fullName>
    </submittedName>
</protein>
<dbReference type="RefSeq" id="WP_103934706.1">
    <property type="nucleotide sequence ID" value="NZ_FNVA01000007.1"/>
</dbReference>
<dbReference type="AlphaFoldDB" id="A0A1H6BMU1"/>
<dbReference type="EMBL" id="FNVA01000007">
    <property type="protein sequence ID" value="SEG62021.1"/>
    <property type="molecule type" value="Genomic_DNA"/>
</dbReference>
<reference evidence="1 2" key="1">
    <citation type="submission" date="2016-10" db="EMBL/GenBank/DDBJ databases">
        <authorList>
            <person name="de Groot N.N."/>
        </authorList>
    </citation>
    <scope>NUCLEOTIDE SEQUENCE [LARGE SCALE GENOMIC DNA]</scope>
    <source>
        <strain evidence="1 2">DSM 22489</strain>
    </source>
</reference>
<name>A0A1H6BMU1_9BACT</name>
<dbReference type="OrthoDB" id="286280at2"/>
<evidence type="ECO:0000313" key="1">
    <source>
        <dbReference type="EMBL" id="SEG62021.1"/>
    </source>
</evidence>
<evidence type="ECO:0000313" key="2">
    <source>
        <dbReference type="Proteomes" id="UP000236728"/>
    </source>
</evidence>